<proteinExistence type="predicted"/>
<evidence type="ECO:0000313" key="3">
    <source>
        <dbReference type="EMBL" id="ARU01733.1"/>
    </source>
</evidence>
<name>A0A1Y0EDQ1_9RHOB</name>
<dbReference type="Gene3D" id="3.40.1610.10">
    <property type="entry name" value="CV3147-like domain"/>
    <property type="match status" value="1"/>
</dbReference>
<dbReference type="InterPro" id="IPR024071">
    <property type="entry name" value="S-Me-THD_C_sf"/>
</dbReference>
<feature type="domain" description="S-Me-THD-like C-terminal" evidence="2">
    <location>
        <begin position="174"/>
        <end position="363"/>
    </location>
</feature>
<evidence type="ECO:0000313" key="4">
    <source>
        <dbReference type="Proteomes" id="UP000195273"/>
    </source>
</evidence>
<dbReference type="SUPFAM" id="SSF160991">
    <property type="entry name" value="CV3147-like"/>
    <property type="match status" value="1"/>
</dbReference>
<evidence type="ECO:0008006" key="5">
    <source>
        <dbReference type="Google" id="ProtNLM"/>
    </source>
</evidence>
<sequence>MLDHPRKGRLLTEDDIIALEIGAGILGTGGGGNPYIGKLRAREMLRADYEMRLLSLDDLDDEAQIVAVGGIGAPLISFERIKEGREGLRCLRALEHRLGFTADAIGCEEIGGQNAMEPLVVGAMAGLPVVDGDGMGRAFPEMQMTTYSIYGHRSTPSVMCDPHGNVVSFDHAITEKWHETMARACVIAQGGASVLASAPMSGAFMKRYAIPHTYTQAIGLGQAVIDARKTHDDPVATICAREGGQHVFSGKITDLQRHFKGGFNVGIARIEGLDDCRGSQGEIVIQNEFLIFRRDGEMQVCVPDLVVVLELDTGLPITTELLRYGQRIAVLALPCHPLLRSDEALNVVGPAAFGHPDITYAPLAEKGAA</sequence>
<dbReference type="RefSeq" id="WP_087208732.1">
    <property type="nucleotide sequence ID" value="NZ_CP021431.1"/>
</dbReference>
<organism evidence="3 4">
    <name type="scientific">Yoonia vestfoldensis</name>
    <dbReference type="NCBI Taxonomy" id="245188"/>
    <lineage>
        <taxon>Bacteria</taxon>
        <taxon>Pseudomonadati</taxon>
        <taxon>Pseudomonadota</taxon>
        <taxon>Alphaproteobacteria</taxon>
        <taxon>Rhodobacterales</taxon>
        <taxon>Paracoccaceae</taxon>
        <taxon>Yoonia</taxon>
    </lineage>
</organism>
<gene>
    <name evidence="3" type="ORF">LOKVESSMR4R_02429</name>
</gene>
<dbReference type="KEGG" id="lvs:LOKVESSMR4R_02429"/>
<dbReference type="EMBL" id="CP021431">
    <property type="protein sequence ID" value="ARU01733.1"/>
    <property type="molecule type" value="Genomic_DNA"/>
</dbReference>
<dbReference type="InterPro" id="IPR027479">
    <property type="entry name" value="S-Me-THD_N_sf"/>
</dbReference>
<evidence type="ECO:0000259" key="2">
    <source>
        <dbReference type="Pfam" id="PF20906"/>
    </source>
</evidence>
<feature type="domain" description="S-Me-THD N-terminal" evidence="1">
    <location>
        <begin position="15"/>
        <end position="170"/>
    </location>
</feature>
<dbReference type="Proteomes" id="UP000195273">
    <property type="component" value="Chromosome"/>
</dbReference>
<accession>A0A1Y0EDQ1</accession>
<keyword evidence="4" id="KW-1185">Reference proteome</keyword>
<protein>
    <recommendedName>
        <fullName evidence="5">Hydantoinase</fullName>
    </recommendedName>
</protein>
<reference evidence="3 4" key="1">
    <citation type="submission" date="2017-05" db="EMBL/GenBank/DDBJ databases">
        <title>Genome Sequence of Loktanella vestfoldensis Strain SMR4r Isolated from a Culture of the Diatom Skeletonema marinoi.</title>
        <authorList>
            <person name="Topel M."/>
            <person name="Pinder M.I.M."/>
            <person name="Johansson O.N."/>
            <person name="Kourtchenko O."/>
            <person name="Godhe A."/>
            <person name="Clarke A.K."/>
        </authorList>
    </citation>
    <scope>NUCLEOTIDE SEQUENCE [LARGE SCALE GENOMIC DNA]</scope>
    <source>
        <strain evidence="3 4">SMR4r</strain>
    </source>
</reference>
<dbReference type="InterPro" id="IPR048350">
    <property type="entry name" value="S-Me-THD-like_C"/>
</dbReference>
<dbReference type="Gene3D" id="2.40.390.10">
    <property type="entry name" value="CV3147-like"/>
    <property type="match status" value="1"/>
</dbReference>
<dbReference type="InterPro" id="IPR010318">
    <property type="entry name" value="S-Me-THD_N"/>
</dbReference>
<dbReference type="AlphaFoldDB" id="A0A1Y0EDQ1"/>
<dbReference type="OrthoDB" id="7441206at2"/>
<dbReference type="Pfam" id="PF06032">
    <property type="entry name" value="S-Me-THD_N"/>
    <property type="match status" value="1"/>
</dbReference>
<dbReference type="Pfam" id="PF20906">
    <property type="entry name" value="S-Me-THD_C"/>
    <property type="match status" value="1"/>
</dbReference>
<evidence type="ECO:0000259" key="1">
    <source>
        <dbReference type="Pfam" id="PF06032"/>
    </source>
</evidence>